<keyword evidence="5 7" id="KW-1133">Transmembrane helix</keyword>
<evidence type="ECO:0000256" key="7">
    <source>
        <dbReference type="SAM" id="Phobius"/>
    </source>
</evidence>
<evidence type="ECO:0000256" key="3">
    <source>
        <dbReference type="ARBA" id="ARBA00022448"/>
    </source>
</evidence>
<dbReference type="GO" id="GO:0005548">
    <property type="term" value="F:phospholipid transporter activity"/>
    <property type="evidence" value="ECO:0007669"/>
    <property type="project" value="TreeGrafter"/>
</dbReference>
<evidence type="ECO:0000313" key="8">
    <source>
        <dbReference type="EMBL" id="EFK95370.1"/>
    </source>
</evidence>
<gene>
    <name evidence="8" type="ORF">LDC_2621</name>
</gene>
<evidence type="ECO:0000256" key="1">
    <source>
        <dbReference type="ARBA" id="ARBA00004141"/>
    </source>
</evidence>
<reference evidence="8" key="2">
    <citation type="journal article" date="2011" name="Microb. Ecol.">
        <title>Taxonomic and Functional Metagenomic Profiling of the Microbial Community in the Anoxic Sediment of a Sub-saline Shallow Lake (Laguna de Carrizo, Central Spain).</title>
        <authorList>
            <person name="Ferrer M."/>
            <person name="Guazzaroni M.E."/>
            <person name="Richter M."/>
            <person name="Garcia-Salamanca A."/>
            <person name="Yarza P."/>
            <person name="Suarez-Suarez A."/>
            <person name="Solano J."/>
            <person name="Alcaide M."/>
            <person name="van Dillewijn P."/>
            <person name="Molina-Henares M.A."/>
            <person name="Lopez-Cortes N."/>
            <person name="Al-Ramahi Y."/>
            <person name="Guerrero C."/>
            <person name="Acosta A."/>
            <person name="de Eugenio L.I."/>
            <person name="Martinez V."/>
            <person name="Marques S."/>
            <person name="Rojo F."/>
            <person name="Santero E."/>
            <person name="Genilloud O."/>
            <person name="Perez-Perez J."/>
            <person name="Rossello-Mora R."/>
            <person name="Ramos J.L."/>
        </authorList>
    </citation>
    <scope>NUCLEOTIDE SEQUENCE</scope>
</reference>
<evidence type="ECO:0000256" key="2">
    <source>
        <dbReference type="ARBA" id="ARBA00007556"/>
    </source>
</evidence>
<feature type="transmembrane region" description="Helical" evidence="7">
    <location>
        <begin position="210"/>
        <end position="230"/>
    </location>
</feature>
<comment type="caution">
    <text evidence="8">The sequence shown here is derived from an EMBL/GenBank/DDBJ whole genome shotgun (WGS) entry which is preliminary data.</text>
</comment>
<keyword evidence="4 7" id="KW-0812">Transmembrane</keyword>
<dbReference type="PANTHER" id="PTHR30188">
    <property type="entry name" value="ABC TRANSPORTER PERMEASE PROTEIN-RELATED"/>
    <property type="match status" value="1"/>
</dbReference>
<comment type="similarity">
    <text evidence="2">Belongs to the MlaE permease family.</text>
</comment>
<dbReference type="InterPro" id="IPR003453">
    <property type="entry name" value="ABC_MlaE_roteobac"/>
</dbReference>
<feature type="transmembrane region" description="Helical" evidence="7">
    <location>
        <begin position="64"/>
        <end position="85"/>
    </location>
</feature>
<dbReference type="AlphaFoldDB" id="D9PM43"/>
<evidence type="ECO:0000256" key="6">
    <source>
        <dbReference type="ARBA" id="ARBA00023136"/>
    </source>
</evidence>
<comment type="subcellular location">
    <subcellularLocation>
        <location evidence="1">Membrane</location>
        <topology evidence="1">Multi-pass membrane protein</topology>
    </subcellularLocation>
</comment>
<accession>D9PM43</accession>
<feature type="transmembrane region" description="Helical" evidence="7">
    <location>
        <begin position="25"/>
        <end position="43"/>
    </location>
</feature>
<dbReference type="PANTHER" id="PTHR30188:SF4">
    <property type="entry name" value="PROTEIN TRIGALACTOSYLDIACYLGLYCEROL 1, CHLOROPLASTIC"/>
    <property type="match status" value="1"/>
</dbReference>
<sequence>MVRLRIAVFRFKAFAQMIGHQFFEMVRYFGGISILMGQTLFWIPMPPHRHRQMVDQMSRIGVDSLPIVMLSTMFTGMVLAFQSAYQLQRFSAEMYIASLVAFSMTRELGPVLTALIVAGRVGASITAEIGTMKVTEQIDALETLATNPVKYLVVPRFLALVIMLPLLTVFADMIGILGGYIIGVGKLGISHAMYMKNTWQPLKYKDVYTGLIKSLCFGMIICIVSCYEGMQAEGGAEGVGRATTASVVTSFILIIASDCILTALFYFMK</sequence>
<protein>
    <submittedName>
        <fullName evidence="8">ABC-type transport system</fullName>
    </submittedName>
</protein>
<evidence type="ECO:0000256" key="4">
    <source>
        <dbReference type="ARBA" id="ARBA00022692"/>
    </source>
</evidence>
<dbReference type="NCBIfam" id="TIGR00056">
    <property type="entry name" value="MlaE family lipid ABC transporter permease subunit"/>
    <property type="match status" value="1"/>
</dbReference>
<keyword evidence="6 7" id="KW-0472">Membrane</keyword>
<dbReference type="EMBL" id="ADZX01000792">
    <property type="protein sequence ID" value="EFK95370.1"/>
    <property type="molecule type" value="Genomic_DNA"/>
</dbReference>
<dbReference type="InterPro" id="IPR030802">
    <property type="entry name" value="Permease_MalE"/>
</dbReference>
<dbReference type="GO" id="GO:0043190">
    <property type="term" value="C:ATP-binding cassette (ABC) transporter complex"/>
    <property type="evidence" value="ECO:0007669"/>
    <property type="project" value="InterPro"/>
</dbReference>
<organism evidence="8">
    <name type="scientific">sediment metagenome</name>
    <dbReference type="NCBI Taxonomy" id="749907"/>
    <lineage>
        <taxon>unclassified sequences</taxon>
        <taxon>metagenomes</taxon>
        <taxon>ecological metagenomes</taxon>
    </lineage>
</organism>
<proteinExistence type="inferred from homology"/>
<dbReference type="Pfam" id="PF02405">
    <property type="entry name" value="MlaE"/>
    <property type="match status" value="1"/>
</dbReference>
<feature type="transmembrane region" description="Helical" evidence="7">
    <location>
        <begin position="242"/>
        <end position="267"/>
    </location>
</feature>
<feature type="transmembrane region" description="Helical" evidence="7">
    <location>
        <begin position="157"/>
        <end position="189"/>
    </location>
</feature>
<reference evidence="8" key="1">
    <citation type="submission" date="2010-07" db="EMBL/GenBank/DDBJ databases">
        <authorList>
            <consortium name="CONSOLIDER consortium CSD2007-00005"/>
            <person name="Guazzaroni M.-E."/>
            <person name="Richter M."/>
            <person name="Garcia-Salamanca A."/>
            <person name="Yarza P."/>
            <person name="Ferrer M."/>
        </authorList>
    </citation>
    <scope>NUCLEOTIDE SEQUENCE</scope>
</reference>
<evidence type="ECO:0000256" key="5">
    <source>
        <dbReference type="ARBA" id="ARBA00022989"/>
    </source>
</evidence>
<name>D9PM43_9ZZZZ</name>
<keyword evidence="3" id="KW-0813">Transport</keyword>